<comment type="caution">
    <text evidence="1">The sequence shown here is derived from an EMBL/GenBank/DDBJ whole genome shotgun (WGS) entry which is preliminary data.</text>
</comment>
<reference evidence="1 2" key="1">
    <citation type="journal article" date="2023" name="Sci. Data">
        <title>Genome assembly of the Korean intertidal mud-creeper Batillaria attramentaria.</title>
        <authorList>
            <person name="Patra A.K."/>
            <person name="Ho P.T."/>
            <person name="Jun S."/>
            <person name="Lee S.J."/>
            <person name="Kim Y."/>
            <person name="Won Y.J."/>
        </authorList>
    </citation>
    <scope>NUCLEOTIDE SEQUENCE [LARGE SCALE GENOMIC DNA]</scope>
    <source>
        <strain evidence="1">Wonlab-2016</strain>
    </source>
</reference>
<evidence type="ECO:0000313" key="1">
    <source>
        <dbReference type="EMBL" id="KAK7484325.1"/>
    </source>
</evidence>
<keyword evidence="2" id="KW-1185">Reference proteome</keyword>
<dbReference type="EMBL" id="JACVVK020000212">
    <property type="protein sequence ID" value="KAK7484325.1"/>
    <property type="molecule type" value="Genomic_DNA"/>
</dbReference>
<sequence>MVNLGFWTAADWEDMFQKCCDIAVSVGNKQQNSQNFSVSDFSKTSQSPPVNDTVTIKTEGNVYFIYPIRAIVSVVLRAESPGERRQGR</sequence>
<gene>
    <name evidence="1" type="ORF">BaRGS_00024450</name>
</gene>
<organism evidence="1 2">
    <name type="scientific">Batillaria attramentaria</name>
    <dbReference type="NCBI Taxonomy" id="370345"/>
    <lineage>
        <taxon>Eukaryota</taxon>
        <taxon>Metazoa</taxon>
        <taxon>Spiralia</taxon>
        <taxon>Lophotrochozoa</taxon>
        <taxon>Mollusca</taxon>
        <taxon>Gastropoda</taxon>
        <taxon>Caenogastropoda</taxon>
        <taxon>Sorbeoconcha</taxon>
        <taxon>Cerithioidea</taxon>
        <taxon>Batillariidae</taxon>
        <taxon>Batillaria</taxon>
    </lineage>
</organism>
<dbReference type="AlphaFoldDB" id="A0ABD0KBC7"/>
<name>A0ABD0KBC7_9CAEN</name>
<proteinExistence type="predicted"/>
<dbReference type="Proteomes" id="UP001519460">
    <property type="component" value="Unassembled WGS sequence"/>
</dbReference>
<accession>A0ABD0KBC7</accession>
<evidence type="ECO:0000313" key="2">
    <source>
        <dbReference type="Proteomes" id="UP001519460"/>
    </source>
</evidence>
<protein>
    <submittedName>
        <fullName evidence="1">Uncharacterized protein</fullName>
    </submittedName>
</protein>